<proteinExistence type="predicted"/>
<reference evidence="1 2" key="1">
    <citation type="submission" date="2020-08" db="EMBL/GenBank/DDBJ databases">
        <authorList>
            <person name="Liu C."/>
            <person name="Sun Q."/>
        </authorList>
    </citation>
    <scope>NUCLEOTIDE SEQUENCE [LARGE SCALE GENOMIC DNA]</scope>
    <source>
        <strain evidence="1 2">NSJ-57</strain>
    </source>
</reference>
<protein>
    <submittedName>
        <fullName evidence="1">Uncharacterized protein</fullName>
    </submittedName>
</protein>
<dbReference type="AlphaFoldDB" id="A0A7G9GXJ6"/>
<sequence length="101" mass="11237">MNNLASFKRIKNNLITDKGSAYGVGAIIDINSIPWNSIILINSGMSSDSTSYSDVVFYNVKGLLIAKTFHGFIKLQMVSQNRFKILQEDDALRGIQAIRII</sequence>
<evidence type="ECO:0000313" key="1">
    <source>
        <dbReference type="EMBL" id="QNM15528.1"/>
    </source>
</evidence>
<evidence type="ECO:0000313" key="2">
    <source>
        <dbReference type="Proteomes" id="UP000515913"/>
    </source>
</evidence>
<dbReference type="Proteomes" id="UP000515913">
    <property type="component" value="Chromosome"/>
</dbReference>
<dbReference type="RefSeq" id="WP_187422994.1">
    <property type="nucleotide sequence ID" value="NZ_CP060637.1"/>
</dbReference>
<organism evidence="1 2">
    <name type="scientific">Fusobacterium hominis</name>
    <dbReference type="NCBI Taxonomy" id="2764326"/>
    <lineage>
        <taxon>Bacteria</taxon>
        <taxon>Fusobacteriati</taxon>
        <taxon>Fusobacteriota</taxon>
        <taxon>Fusobacteriia</taxon>
        <taxon>Fusobacteriales</taxon>
        <taxon>Fusobacteriaceae</taxon>
        <taxon>Fusobacterium</taxon>
    </lineage>
</organism>
<dbReference type="KEGG" id="fho:H9Q81_01420"/>
<keyword evidence="2" id="KW-1185">Reference proteome</keyword>
<dbReference type="EMBL" id="CP060637">
    <property type="protein sequence ID" value="QNM15528.1"/>
    <property type="molecule type" value="Genomic_DNA"/>
</dbReference>
<accession>A0A7G9GXJ6</accession>
<gene>
    <name evidence="1" type="ORF">H9Q81_01420</name>
</gene>
<name>A0A7G9GXJ6_9FUSO</name>